<comment type="caution">
    <text evidence="1">The sequence shown here is derived from an EMBL/GenBank/DDBJ whole genome shotgun (WGS) entry which is preliminary data.</text>
</comment>
<gene>
    <name evidence="1" type="ORF">CLV45_0489</name>
</gene>
<evidence type="ECO:0000313" key="1">
    <source>
        <dbReference type="EMBL" id="PJJ59076.1"/>
    </source>
</evidence>
<evidence type="ECO:0000313" key="2">
    <source>
        <dbReference type="Proteomes" id="UP000228535"/>
    </source>
</evidence>
<dbReference type="Proteomes" id="UP000228535">
    <property type="component" value="Unassembled WGS sequence"/>
</dbReference>
<dbReference type="AlphaFoldDB" id="A0A2M9BM88"/>
<dbReference type="EMBL" id="PGFA01000001">
    <property type="protein sequence ID" value="PJJ59076.1"/>
    <property type="molecule type" value="Genomic_DNA"/>
</dbReference>
<sequence>MGEMNSIRLCEPLEGADFKPVLDRFGRVLQRIGAPMEEVQRMFDAFTWDVNDIGWVFSSEHVSEFIPPGFTIPLYLTIDGMAPEMGNVVGNWLCCDLYTDTHRLLGPGYFYHAQAQRLVEYVAHELRREFPQAAIYFVDEVQLGDFDAARQPDPTKLWEFEYALLPPSLYDTYAAVPATHATAWHEEYLEAWYQGRWPK</sequence>
<accession>A0A2M9BM88</accession>
<keyword evidence="2" id="KW-1185">Reference proteome</keyword>
<organism evidence="1 2">
    <name type="scientific">Hymenobacter chitinivorans DSM 11115</name>
    <dbReference type="NCBI Taxonomy" id="1121954"/>
    <lineage>
        <taxon>Bacteria</taxon>
        <taxon>Pseudomonadati</taxon>
        <taxon>Bacteroidota</taxon>
        <taxon>Cytophagia</taxon>
        <taxon>Cytophagales</taxon>
        <taxon>Hymenobacteraceae</taxon>
        <taxon>Hymenobacter</taxon>
    </lineage>
</organism>
<name>A0A2M9BM88_9BACT</name>
<proteinExistence type="predicted"/>
<protein>
    <submittedName>
        <fullName evidence="1">Uncharacterized protein</fullName>
    </submittedName>
</protein>
<reference evidence="1 2" key="1">
    <citation type="submission" date="2017-11" db="EMBL/GenBank/DDBJ databases">
        <title>Genomic Encyclopedia of Archaeal and Bacterial Type Strains, Phase II (KMG-II): From Individual Species to Whole Genera.</title>
        <authorList>
            <person name="Goeker M."/>
        </authorList>
    </citation>
    <scope>NUCLEOTIDE SEQUENCE [LARGE SCALE GENOMIC DNA]</scope>
    <source>
        <strain evidence="1 2">DSM 11115</strain>
    </source>
</reference>